<proteinExistence type="predicted"/>
<protein>
    <submittedName>
        <fullName evidence="1">Uncharacterized protein</fullName>
    </submittedName>
</protein>
<name>A0ACC1NRH9_9HYPO</name>
<dbReference type="Proteomes" id="UP001143910">
    <property type="component" value="Unassembled WGS sequence"/>
</dbReference>
<evidence type="ECO:0000313" key="1">
    <source>
        <dbReference type="EMBL" id="KAJ2981900.1"/>
    </source>
</evidence>
<dbReference type="EMBL" id="JANJQO010000105">
    <property type="protein sequence ID" value="KAJ2981900.1"/>
    <property type="molecule type" value="Genomic_DNA"/>
</dbReference>
<sequence>MVYELMDLKPLILAGGRATRMGEPKHMMQTPDGSTLLQRTFDLLGGVFQQTSTVYVSVAQESVLGSFMPDNMASARLILDEEKNTTSRSAGPASGLLSAYHMDSTATWMVVGCDYPLLTTHALNCLRQAYEPPMTCFLNADGVFEPLVAIWSPPALRVLEAEVVTGKGSLTAAIKRCGGNTVPAPDGCEQWLFNVNNQEEWQRALEFLKA</sequence>
<gene>
    <name evidence="1" type="ORF">NQ176_g1741</name>
</gene>
<evidence type="ECO:0000313" key="2">
    <source>
        <dbReference type="Proteomes" id="UP001143910"/>
    </source>
</evidence>
<keyword evidence="2" id="KW-1185">Reference proteome</keyword>
<comment type="caution">
    <text evidence="1">The sequence shown here is derived from an EMBL/GenBank/DDBJ whole genome shotgun (WGS) entry which is preliminary data.</text>
</comment>
<accession>A0ACC1NRH9</accession>
<reference evidence="1" key="1">
    <citation type="submission" date="2022-08" db="EMBL/GenBank/DDBJ databases">
        <title>Genome Sequence of Lecanicillium fungicola.</title>
        <authorList>
            <person name="Buettner E."/>
        </authorList>
    </citation>
    <scope>NUCLEOTIDE SEQUENCE</scope>
    <source>
        <strain evidence="1">Babe33</strain>
    </source>
</reference>
<organism evidence="1 2">
    <name type="scientific">Zarea fungicola</name>
    <dbReference type="NCBI Taxonomy" id="93591"/>
    <lineage>
        <taxon>Eukaryota</taxon>
        <taxon>Fungi</taxon>
        <taxon>Dikarya</taxon>
        <taxon>Ascomycota</taxon>
        <taxon>Pezizomycotina</taxon>
        <taxon>Sordariomycetes</taxon>
        <taxon>Hypocreomycetidae</taxon>
        <taxon>Hypocreales</taxon>
        <taxon>Cordycipitaceae</taxon>
        <taxon>Zarea</taxon>
    </lineage>
</organism>